<evidence type="ECO:0000259" key="3">
    <source>
        <dbReference type="PROSITE" id="PS50943"/>
    </source>
</evidence>
<accession>A0A9D1MXQ5</accession>
<organism evidence="4 5">
    <name type="scientific">Candidatus Fimimonas merdipullorum</name>
    <dbReference type="NCBI Taxonomy" id="2840822"/>
    <lineage>
        <taxon>Bacteria</taxon>
        <taxon>Pseudomonadati</taxon>
        <taxon>Myxococcota</taxon>
        <taxon>Myxococcia</taxon>
        <taxon>Myxococcales</taxon>
        <taxon>Cystobacterineae</taxon>
        <taxon>Myxococcaceae</taxon>
        <taxon>Myxococcaceae incertae sedis</taxon>
        <taxon>Candidatus Fimimonas</taxon>
    </lineage>
</organism>
<dbReference type="InterPro" id="IPR010982">
    <property type="entry name" value="Lambda_DNA-bd_dom_sf"/>
</dbReference>
<gene>
    <name evidence="4" type="ORF">IAC72_04270</name>
</gene>
<comment type="caution">
    <text evidence="4">The sequence shown here is derived from an EMBL/GenBank/DDBJ whole genome shotgun (WGS) entry which is preliminary data.</text>
</comment>
<evidence type="ECO:0000313" key="5">
    <source>
        <dbReference type="Proteomes" id="UP000886852"/>
    </source>
</evidence>
<dbReference type="Pfam" id="PF01381">
    <property type="entry name" value="HTH_3"/>
    <property type="match status" value="1"/>
</dbReference>
<dbReference type="PANTHER" id="PTHR46558:SF4">
    <property type="entry name" value="DNA-BIDING PHAGE PROTEIN"/>
    <property type="match status" value="1"/>
</dbReference>
<name>A0A9D1MXQ5_9BACT</name>
<keyword evidence="1" id="KW-0238">DNA-binding</keyword>
<reference evidence="4" key="1">
    <citation type="submission" date="2020-10" db="EMBL/GenBank/DDBJ databases">
        <authorList>
            <person name="Gilroy R."/>
        </authorList>
    </citation>
    <scope>NUCLEOTIDE SEQUENCE</scope>
    <source>
        <strain evidence="4">ChiHjej12B11-7776</strain>
    </source>
</reference>
<dbReference type="Proteomes" id="UP000886852">
    <property type="component" value="Unassembled WGS sequence"/>
</dbReference>
<dbReference type="CDD" id="cd00093">
    <property type="entry name" value="HTH_XRE"/>
    <property type="match status" value="1"/>
</dbReference>
<evidence type="ECO:0000313" key="4">
    <source>
        <dbReference type="EMBL" id="HIU91206.1"/>
    </source>
</evidence>
<dbReference type="PANTHER" id="PTHR46558">
    <property type="entry name" value="TRACRIPTIONAL REGULATORY PROTEIN-RELATED-RELATED"/>
    <property type="match status" value="1"/>
</dbReference>
<dbReference type="SMART" id="SM00530">
    <property type="entry name" value="HTH_XRE"/>
    <property type="match status" value="1"/>
</dbReference>
<dbReference type="EMBL" id="DVOC01000071">
    <property type="protein sequence ID" value="HIU91206.1"/>
    <property type="molecule type" value="Genomic_DNA"/>
</dbReference>
<feature type="transmembrane region" description="Helical" evidence="2">
    <location>
        <begin position="81"/>
        <end position="99"/>
    </location>
</feature>
<keyword evidence="2" id="KW-0812">Transmembrane</keyword>
<protein>
    <submittedName>
        <fullName evidence="4">Helix-turn-helix transcriptional regulator</fullName>
    </submittedName>
</protein>
<keyword evidence="2" id="KW-0472">Membrane</keyword>
<feature type="transmembrane region" description="Helical" evidence="2">
    <location>
        <begin position="137"/>
        <end position="161"/>
    </location>
</feature>
<dbReference type="GO" id="GO:0003677">
    <property type="term" value="F:DNA binding"/>
    <property type="evidence" value="ECO:0007669"/>
    <property type="project" value="UniProtKB-KW"/>
</dbReference>
<feature type="domain" description="HTH cro/C1-type" evidence="3">
    <location>
        <begin position="7"/>
        <end position="61"/>
    </location>
</feature>
<sequence length="163" mass="18428">MTFGQKLKKLRTDKNLTQEQLAQRLFVTRTAISKWETDSGYPGIDSLKLIAEFFGVTIDQLISDDDVANQRALEQKRATKCYISAVIFLVCTVIFALLSYFWGQIYFNIGGVVCLIGYVVFALLAKPKYKRIEARKVVLPYVISRIVIFAIVAGVMVYTILSL</sequence>
<feature type="transmembrane region" description="Helical" evidence="2">
    <location>
        <begin position="105"/>
        <end position="125"/>
    </location>
</feature>
<evidence type="ECO:0000256" key="2">
    <source>
        <dbReference type="SAM" id="Phobius"/>
    </source>
</evidence>
<reference evidence="4" key="2">
    <citation type="journal article" date="2021" name="PeerJ">
        <title>Extensive microbial diversity within the chicken gut microbiome revealed by metagenomics and culture.</title>
        <authorList>
            <person name="Gilroy R."/>
            <person name="Ravi A."/>
            <person name="Getino M."/>
            <person name="Pursley I."/>
            <person name="Horton D.L."/>
            <person name="Alikhan N.F."/>
            <person name="Baker D."/>
            <person name="Gharbi K."/>
            <person name="Hall N."/>
            <person name="Watson M."/>
            <person name="Adriaenssens E.M."/>
            <person name="Foster-Nyarko E."/>
            <person name="Jarju S."/>
            <person name="Secka A."/>
            <person name="Antonio M."/>
            <person name="Oren A."/>
            <person name="Chaudhuri R.R."/>
            <person name="La Ragione R."/>
            <person name="Hildebrand F."/>
            <person name="Pallen M.J."/>
        </authorList>
    </citation>
    <scope>NUCLEOTIDE SEQUENCE</scope>
    <source>
        <strain evidence="4">ChiHjej12B11-7776</strain>
    </source>
</reference>
<evidence type="ECO:0000256" key="1">
    <source>
        <dbReference type="ARBA" id="ARBA00023125"/>
    </source>
</evidence>
<dbReference type="Gene3D" id="1.10.260.40">
    <property type="entry name" value="lambda repressor-like DNA-binding domains"/>
    <property type="match status" value="1"/>
</dbReference>
<dbReference type="AlphaFoldDB" id="A0A9D1MXQ5"/>
<proteinExistence type="predicted"/>
<dbReference type="SUPFAM" id="SSF47413">
    <property type="entry name" value="lambda repressor-like DNA-binding domains"/>
    <property type="match status" value="1"/>
</dbReference>
<dbReference type="InterPro" id="IPR001387">
    <property type="entry name" value="Cro/C1-type_HTH"/>
</dbReference>
<keyword evidence="2" id="KW-1133">Transmembrane helix</keyword>
<dbReference type="PROSITE" id="PS50943">
    <property type="entry name" value="HTH_CROC1"/>
    <property type="match status" value="1"/>
</dbReference>